<dbReference type="EMBL" id="CAMXCT020003779">
    <property type="protein sequence ID" value="CAL1159573.1"/>
    <property type="molecule type" value="Genomic_DNA"/>
</dbReference>
<reference evidence="3 4" key="2">
    <citation type="submission" date="2024-05" db="EMBL/GenBank/DDBJ databases">
        <authorList>
            <person name="Chen Y."/>
            <person name="Shah S."/>
            <person name="Dougan E. K."/>
            <person name="Thang M."/>
            <person name="Chan C."/>
        </authorList>
    </citation>
    <scope>NUCLEOTIDE SEQUENCE [LARGE SCALE GENOMIC DNA]</scope>
</reference>
<dbReference type="EMBL" id="CAMXCT030003779">
    <property type="protein sequence ID" value="CAL4793510.1"/>
    <property type="molecule type" value="Genomic_DNA"/>
</dbReference>
<evidence type="ECO:0000313" key="3">
    <source>
        <dbReference type="EMBL" id="CAL4793510.1"/>
    </source>
</evidence>
<dbReference type="AlphaFoldDB" id="A0A9P1DCP9"/>
<evidence type="ECO:0000313" key="4">
    <source>
        <dbReference type="Proteomes" id="UP001152797"/>
    </source>
</evidence>
<organism evidence="2">
    <name type="scientific">Cladocopium goreaui</name>
    <dbReference type="NCBI Taxonomy" id="2562237"/>
    <lineage>
        <taxon>Eukaryota</taxon>
        <taxon>Sar</taxon>
        <taxon>Alveolata</taxon>
        <taxon>Dinophyceae</taxon>
        <taxon>Suessiales</taxon>
        <taxon>Symbiodiniaceae</taxon>
        <taxon>Cladocopium</taxon>
    </lineage>
</organism>
<protein>
    <submittedName>
        <fullName evidence="2">Uncharacterized protein</fullName>
    </submittedName>
</protein>
<dbReference type="EMBL" id="CAMXCT010003779">
    <property type="protein sequence ID" value="CAI4006198.1"/>
    <property type="molecule type" value="Genomic_DNA"/>
</dbReference>
<comment type="caution">
    <text evidence="2">The sequence shown here is derived from an EMBL/GenBank/DDBJ whole genome shotgun (WGS) entry which is preliminary data.</text>
</comment>
<dbReference type="Proteomes" id="UP001152797">
    <property type="component" value="Unassembled WGS sequence"/>
</dbReference>
<proteinExistence type="predicted"/>
<accession>A0A9P1DCP9</accession>
<keyword evidence="4" id="KW-1185">Reference proteome</keyword>
<evidence type="ECO:0000256" key="1">
    <source>
        <dbReference type="SAM" id="MobiDB-lite"/>
    </source>
</evidence>
<feature type="compositionally biased region" description="Polar residues" evidence="1">
    <location>
        <begin position="140"/>
        <end position="153"/>
    </location>
</feature>
<sequence length="190" mass="20753">MYMYIRIFIIRVDCLDCTCAQWCLNGEKCFGMSLRGCLAASQGLPQRKSPDCVSPEFLLIVEQFLAQHVSEVEGKSNRFDLLHQLAGLPPPSLPTPARGSLHRAKVKRVTIGATIDEAEDEGSPCKESQEQVHGQGQKGGSITNGFQRLRSTGSGSTVSGQILCKQHETAPHLDAGKIVQFLDDNAEELK</sequence>
<feature type="region of interest" description="Disordered" evidence="1">
    <location>
        <begin position="117"/>
        <end position="153"/>
    </location>
</feature>
<reference evidence="2" key="1">
    <citation type="submission" date="2022-10" db="EMBL/GenBank/DDBJ databases">
        <authorList>
            <person name="Chen Y."/>
            <person name="Dougan E. K."/>
            <person name="Chan C."/>
            <person name="Rhodes N."/>
            <person name="Thang M."/>
        </authorList>
    </citation>
    <scope>NUCLEOTIDE SEQUENCE</scope>
</reference>
<name>A0A9P1DCP9_9DINO</name>
<gene>
    <name evidence="2" type="ORF">C1SCF055_LOCUS31857</name>
</gene>
<evidence type="ECO:0000313" key="2">
    <source>
        <dbReference type="EMBL" id="CAI4006198.1"/>
    </source>
</evidence>